<keyword evidence="2" id="KW-1133">Transmembrane helix</keyword>
<keyword evidence="2" id="KW-0812">Transmembrane</keyword>
<dbReference type="Proteomes" id="UP001497516">
    <property type="component" value="Chromosome 6"/>
</dbReference>
<feature type="region of interest" description="Disordered" evidence="1">
    <location>
        <begin position="85"/>
        <end position="119"/>
    </location>
</feature>
<gene>
    <name evidence="3" type="ORF">LTRI10_LOCUS36852</name>
</gene>
<accession>A0AAV2FFQ5</accession>
<protein>
    <submittedName>
        <fullName evidence="3">Uncharacterized protein</fullName>
    </submittedName>
</protein>
<proteinExistence type="predicted"/>
<reference evidence="3 4" key="1">
    <citation type="submission" date="2024-04" db="EMBL/GenBank/DDBJ databases">
        <authorList>
            <person name="Fracassetti M."/>
        </authorList>
    </citation>
    <scope>NUCLEOTIDE SEQUENCE [LARGE SCALE GENOMIC DNA]</scope>
</reference>
<evidence type="ECO:0000256" key="1">
    <source>
        <dbReference type="SAM" id="MobiDB-lite"/>
    </source>
</evidence>
<keyword evidence="2" id="KW-0472">Membrane</keyword>
<evidence type="ECO:0000313" key="4">
    <source>
        <dbReference type="Proteomes" id="UP001497516"/>
    </source>
</evidence>
<keyword evidence="4" id="KW-1185">Reference proteome</keyword>
<evidence type="ECO:0000313" key="3">
    <source>
        <dbReference type="EMBL" id="CAL1396490.1"/>
    </source>
</evidence>
<organism evidence="3 4">
    <name type="scientific">Linum trigynum</name>
    <dbReference type="NCBI Taxonomy" id="586398"/>
    <lineage>
        <taxon>Eukaryota</taxon>
        <taxon>Viridiplantae</taxon>
        <taxon>Streptophyta</taxon>
        <taxon>Embryophyta</taxon>
        <taxon>Tracheophyta</taxon>
        <taxon>Spermatophyta</taxon>
        <taxon>Magnoliopsida</taxon>
        <taxon>eudicotyledons</taxon>
        <taxon>Gunneridae</taxon>
        <taxon>Pentapetalae</taxon>
        <taxon>rosids</taxon>
        <taxon>fabids</taxon>
        <taxon>Malpighiales</taxon>
        <taxon>Linaceae</taxon>
        <taxon>Linum</taxon>
    </lineage>
</organism>
<name>A0AAV2FFQ5_9ROSI</name>
<dbReference type="AlphaFoldDB" id="A0AAV2FFQ5"/>
<feature type="compositionally biased region" description="Polar residues" evidence="1">
    <location>
        <begin position="103"/>
        <end position="119"/>
    </location>
</feature>
<dbReference type="EMBL" id="OZ034819">
    <property type="protein sequence ID" value="CAL1396490.1"/>
    <property type="molecule type" value="Genomic_DNA"/>
</dbReference>
<feature type="transmembrane region" description="Helical" evidence="2">
    <location>
        <begin position="145"/>
        <end position="167"/>
    </location>
</feature>
<sequence>MSVRTKKNTCGCESLRDRGIHVSAGKGRGEILLGDEQASKQQAGLLMLLISLLNKDGRELQVRFQEEPNYKKILETEAINTADGKHHGHMHVWAPKRKKKARNISSSNKPTGTSKQALMEKSSSTTAVVVAIGWRWKEAAYWSGLVWLAADRSALAIIVLTFSFVFAGD</sequence>
<evidence type="ECO:0000256" key="2">
    <source>
        <dbReference type="SAM" id="Phobius"/>
    </source>
</evidence>
<feature type="compositionally biased region" description="Basic residues" evidence="1">
    <location>
        <begin position="86"/>
        <end position="102"/>
    </location>
</feature>